<accession>A0ACC0WP07</accession>
<sequence length="64" mass="7381">MARWFQSKTLLYLKAMLDNAQSKRPNYDPKAKNEEMDVVCRSNEDVRAIAVQATTKMRDEIFGG</sequence>
<comment type="caution">
    <text evidence="1">The sequence shown here is derived from an EMBL/GenBank/DDBJ whole genome shotgun (WGS) entry which is preliminary data.</text>
</comment>
<evidence type="ECO:0000313" key="1">
    <source>
        <dbReference type="EMBL" id="KAI9920603.1"/>
    </source>
</evidence>
<reference evidence="1 2" key="1">
    <citation type="journal article" date="2022" name="bioRxiv">
        <title>The genome of the oomycete Peronosclerospora sorghi, a cosmopolitan pathogen of maize and sorghum, is inflated with dispersed pseudogenes.</title>
        <authorList>
            <person name="Fletcher K."/>
            <person name="Martin F."/>
            <person name="Isakeit T."/>
            <person name="Cavanaugh K."/>
            <person name="Magill C."/>
            <person name="Michelmore R."/>
        </authorList>
    </citation>
    <scope>NUCLEOTIDE SEQUENCE [LARGE SCALE GENOMIC DNA]</scope>
    <source>
        <strain evidence="1">P6</strain>
    </source>
</reference>
<dbReference type="Proteomes" id="UP001163321">
    <property type="component" value="Chromosome 1"/>
</dbReference>
<proteinExistence type="predicted"/>
<gene>
    <name evidence="1" type="ORF">PsorP6_002752</name>
</gene>
<protein>
    <submittedName>
        <fullName evidence="1">Uncharacterized protein</fullName>
    </submittedName>
</protein>
<dbReference type="EMBL" id="CM047580">
    <property type="protein sequence ID" value="KAI9920603.1"/>
    <property type="molecule type" value="Genomic_DNA"/>
</dbReference>
<organism evidence="1 2">
    <name type="scientific">Peronosclerospora sorghi</name>
    <dbReference type="NCBI Taxonomy" id="230839"/>
    <lineage>
        <taxon>Eukaryota</taxon>
        <taxon>Sar</taxon>
        <taxon>Stramenopiles</taxon>
        <taxon>Oomycota</taxon>
        <taxon>Peronosporomycetes</taxon>
        <taxon>Peronosporales</taxon>
        <taxon>Peronosporaceae</taxon>
        <taxon>Peronosclerospora</taxon>
    </lineage>
</organism>
<evidence type="ECO:0000313" key="2">
    <source>
        <dbReference type="Proteomes" id="UP001163321"/>
    </source>
</evidence>
<keyword evidence="2" id="KW-1185">Reference proteome</keyword>
<name>A0ACC0WP07_9STRA</name>